<keyword evidence="9" id="KW-0479">Metal-binding</keyword>
<evidence type="ECO:0000256" key="7">
    <source>
        <dbReference type="ARBA" id="ARBA00051231"/>
    </source>
</evidence>
<evidence type="ECO:0000256" key="6">
    <source>
        <dbReference type="ARBA" id="ARBA00023317"/>
    </source>
</evidence>
<evidence type="ECO:0000259" key="11">
    <source>
        <dbReference type="Pfam" id="PF17831"/>
    </source>
</evidence>
<evidence type="ECO:0000256" key="2">
    <source>
        <dbReference type="ARBA" id="ARBA00012281"/>
    </source>
</evidence>
<proteinExistence type="predicted"/>
<comment type="caution">
    <text evidence="13">The sequence shown here is derived from an EMBL/GenBank/DDBJ whole genome shotgun (WGS) entry which is preliminary data.</text>
</comment>
<evidence type="ECO:0000313" key="13">
    <source>
        <dbReference type="EMBL" id="MBJ7595711.1"/>
    </source>
</evidence>
<dbReference type="Pfam" id="PF17831">
    <property type="entry name" value="PDH_E1_M"/>
    <property type="match status" value="1"/>
</dbReference>
<dbReference type="GO" id="GO:0046872">
    <property type="term" value="F:metal ion binding"/>
    <property type="evidence" value="ECO:0007669"/>
    <property type="project" value="UniProtKB-KW"/>
</dbReference>
<dbReference type="InterPro" id="IPR029061">
    <property type="entry name" value="THDP-binding"/>
</dbReference>
<comment type="function">
    <text evidence="8">Component of the pyruvate dehydrogenase (PDH) complex, that catalyzes the overall conversion of pyruvate to acetyl-CoA and CO(2).</text>
</comment>
<comment type="cofactor">
    <cofactor evidence="9">
        <name>Mg(2+)</name>
        <dbReference type="ChEBI" id="CHEBI:18420"/>
    </cofactor>
</comment>
<comment type="cofactor">
    <cofactor evidence="1 8">
        <name>thiamine diphosphate</name>
        <dbReference type="ChEBI" id="CHEBI:58937"/>
    </cofactor>
</comment>
<gene>
    <name evidence="13" type="primary">aceE</name>
    <name evidence="13" type="ORF">JF886_12780</name>
</gene>
<dbReference type="Gene3D" id="3.40.50.920">
    <property type="match status" value="1"/>
</dbReference>
<evidence type="ECO:0000313" key="14">
    <source>
        <dbReference type="Proteomes" id="UP000606991"/>
    </source>
</evidence>
<dbReference type="InterPro" id="IPR004660">
    <property type="entry name" value="PDH_E1"/>
</dbReference>
<feature type="binding site" evidence="9">
    <location>
        <position position="266"/>
    </location>
    <ligand>
        <name>Mg(2+)</name>
        <dbReference type="ChEBI" id="CHEBI:18420"/>
    </ligand>
</feature>
<reference evidence="13 14" key="1">
    <citation type="submission" date="2020-10" db="EMBL/GenBank/DDBJ databases">
        <title>Ca. Dormibacterota MAGs.</title>
        <authorList>
            <person name="Montgomery K."/>
        </authorList>
    </citation>
    <scope>NUCLEOTIDE SEQUENCE [LARGE SCALE GENOMIC DNA]</scope>
    <source>
        <strain evidence="13">SC8812_S17_18</strain>
    </source>
</reference>
<dbReference type="SUPFAM" id="SSF52922">
    <property type="entry name" value="TK C-terminal domain-like"/>
    <property type="match status" value="1"/>
</dbReference>
<keyword evidence="6 8" id="KW-0670">Pyruvate</keyword>
<sequence>MTFDAFLHQLPDSDPAETSEWLESLDTLVATEGVSRARFVIGKLTERARSLNVGVPAMVSTPYINTIPPEEEPWFPGDEEMERRIRRIVRWNAAVMVTRANKRSDGIGGHLSTYASSASLYEVGFNHFFRGKDDGRAGDQIYYQGHAAPGMYSRAFLEGRLTEEHLDNFRHESGGKGLSSYPHPRLMPDFWEFPTVSMGLGPLNAIYQARFNRYLYQRKIADTSESRVWAFLGDGEMDEPESTAALSLAAREQLDNLIFVVSCNLQRLDGPVRGNGKIIQELESVFRGAGWNVVKVIWAREWDPLLARDVDGVLVDKMNSTNDGQFQKYSTETGAYVRENFFGPDPRLRKLVEHLSDDDLRHLRRGGHDYRKLYSAFRLALEQKGAPTVILAHTVKGWTLGSLFEGRNATHQIKKIGDTELKAFRDKLQLPISDKQLDEGIAPYYHPGSRSDEIDYLMSRRLALGGTLPKRVVRERRLTIPTDSVWSEAIKGSGGRAASTTAAFGAILRSLLRDPEVGSRVVPIIPDEARTFGMDALFREVKIYAPFGQRYEPVDAGMVLSYQEARDGQLLEEGITEAGAMGTFTAAGTAYATHGEPMIPFYIYYSMFGYQRVGDLVWAFGDARGRGFMLGGTAGRTTLNGEGLQHQDGHSPLLFSVVPNCEVYDPAYAFEVAVIIREGMRRMYERGEDVFYYLTLYNENYPMPPMPEGVEEGVLRGLYRFQAAPEERPHTIQLFASGTAMQAALEAQRLLLEHDVAADIWSVPSYLALRNDALAVERWNRLHPEGPHRTSYLDEQLRGLPGPVIAVSDYQKTVAEQVARFVPQRFIPLGTDGYGRSDTRAALRSHFEVDAPHITVAALDALADEERVPRHVVTAALEQYQIRTEGLEPRLL</sequence>
<feature type="domain" description="Pyruvate dehydrogenase E1 component middle" evidence="11">
    <location>
        <begin position="483"/>
        <end position="704"/>
    </location>
</feature>
<keyword evidence="9" id="KW-0460">Magnesium</keyword>
<keyword evidence="5 8" id="KW-0786">Thiamine pyrophosphate</keyword>
<dbReference type="PANTHER" id="PTHR43825:SF3">
    <property type="entry name" value="PYRUVATE DEHYDROGENASE E1 COMPONENT"/>
    <property type="match status" value="1"/>
</dbReference>
<dbReference type="Pfam" id="PF22613">
    <property type="entry name" value="Transketolase_C_1"/>
    <property type="match status" value="1"/>
</dbReference>
<dbReference type="AlphaFoldDB" id="A0A934K3R3"/>
<dbReference type="InterPro" id="IPR009014">
    <property type="entry name" value="Transketo_C/PFOR_II"/>
</dbReference>
<feature type="domain" description="Transketolase-like C-terminal" evidence="12">
    <location>
        <begin position="717"/>
        <end position="850"/>
    </location>
</feature>
<accession>A0A934K3R3</accession>
<dbReference type="InterPro" id="IPR051157">
    <property type="entry name" value="PDH/Transketolase"/>
</dbReference>
<dbReference type="EC" id="1.2.4.1" evidence="2 8"/>
<evidence type="ECO:0000256" key="3">
    <source>
        <dbReference type="ARBA" id="ARBA00017172"/>
    </source>
</evidence>
<dbReference type="InterPro" id="IPR035807">
    <property type="entry name" value="PDC_E1_N"/>
</dbReference>
<dbReference type="EMBL" id="JAEKNS010000131">
    <property type="protein sequence ID" value="MBJ7595711.1"/>
    <property type="molecule type" value="Genomic_DNA"/>
</dbReference>
<dbReference type="Pfam" id="PF00456">
    <property type="entry name" value="Transketolase_N"/>
    <property type="match status" value="1"/>
</dbReference>
<dbReference type="NCBIfam" id="TIGR00759">
    <property type="entry name" value="aceE"/>
    <property type="match status" value="1"/>
</dbReference>
<dbReference type="FunFam" id="3.40.50.970:FF:000011">
    <property type="entry name" value="Pyruvate dehydrogenase E1 component"/>
    <property type="match status" value="1"/>
</dbReference>
<dbReference type="PIRSF" id="PIRSF000156">
    <property type="entry name" value="Pyruvate_dh_E1"/>
    <property type="match status" value="1"/>
</dbReference>
<evidence type="ECO:0000256" key="4">
    <source>
        <dbReference type="ARBA" id="ARBA00023002"/>
    </source>
</evidence>
<dbReference type="Proteomes" id="UP000606991">
    <property type="component" value="Unassembled WGS sequence"/>
</dbReference>
<dbReference type="SUPFAM" id="SSF52518">
    <property type="entry name" value="Thiamin diphosphate-binding fold (THDP-binding)"/>
    <property type="match status" value="2"/>
</dbReference>
<evidence type="ECO:0000259" key="10">
    <source>
        <dbReference type="Pfam" id="PF00456"/>
    </source>
</evidence>
<keyword evidence="4 8" id="KW-0560">Oxidoreductase</keyword>
<protein>
    <recommendedName>
        <fullName evidence="3 8">Pyruvate dehydrogenase E1 component</fullName>
        <ecNumber evidence="2 8">1.2.4.1</ecNumber>
    </recommendedName>
</protein>
<organism evidence="13 14">
    <name type="scientific">Candidatus Aeolococcus gillhamiae</name>
    <dbReference type="NCBI Taxonomy" id="3127015"/>
    <lineage>
        <taxon>Bacteria</taxon>
        <taxon>Bacillati</taxon>
        <taxon>Candidatus Dormiibacterota</taxon>
        <taxon>Candidatus Dormibacteria</taxon>
        <taxon>Candidatus Aeolococcales</taxon>
        <taxon>Candidatus Aeolococcaceae</taxon>
        <taxon>Candidatus Aeolococcus</taxon>
    </lineage>
</organism>
<dbReference type="CDD" id="cd02017">
    <property type="entry name" value="TPP_E1_EcPDC_like"/>
    <property type="match status" value="1"/>
</dbReference>
<dbReference type="Gene3D" id="3.40.50.970">
    <property type="match status" value="2"/>
</dbReference>
<comment type="catalytic activity">
    <reaction evidence="7 8">
        <text>N(6)-[(R)-lipoyl]-L-lysyl-[protein] + pyruvate + H(+) = N(6)-[(R)-S(8)-acetyldihydrolipoyl]-L-lysyl-[protein] + CO2</text>
        <dbReference type="Rhea" id="RHEA:19189"/>
        <dbReference type="Rhea" id="RHEA-COMP:10474"/>
        <dbReference type="Rhea" id="RHEA-COMP:10478"/>
        <dbReference type="ChEBI" id="CHEBI:15361"/>
        <dbReference type="ChEBI" id="CHEBI:15378"/>
        <dbReference type="ChEBI" id="CHEBI:16526"/>
        <dbReference type="ChEBI" id="CHEBI:83099"/>
        <dbReference type="ChEBI" id="CHEBI:83111"/>
        <dbReference type="EC" id="1.2.4.1"/>
    </reaction>
</comment>
<feature type="domain" description="Transketolase N-terminal" evidence="10">
    <location>
        <begin position="143"/>
        <end position="296"/>
    </location>
</feature>
<evidence type="ECO:0000256" key="5">
    <source>
        <dbReference type="ARBA" id="ARBA00023052"/>
    </source>
</evidence>
<dbReference type="PANTHER" id="PTHR43825">
    <property type="entry name" value="PYRUVATE DEHYDROGENASE E1 COMPONENT"/>
    <property type="match status" value="1"/>
</dbReference>
<evidence type="ECO:0000256" key="8">
    <source>
        <dbReference type="PIRNR" id="PIRNR000156"/>
    </source>
</evidence>
<dbReference type="RefSeq" id="WP_337313066.1">
    <property type="nucleotide sequence ID" value="NZ_JAEKNS010000131.1"/>
</dbReference>
<dbReference type="InterPro" id="IPR005474">
    <property type="entry name" value="Transketolase_N"/>
</dbReference>
<evidence type="ECO:0000256" key="9">
    <source>
        <dbReference type="PIRSR" id="PIRSR000156-1"/>
    </source>
</evidence>
<feature type="binding site" evidence="9">
    <location>
        <position position="264"/>
    </location>
    <ligand>
        <name>Mg(2+)</name>
        <dbReference type="ChEBI" id="CHEBI:18420"/>
    </ligand>
</feature>
<feature type="binding site" evidence="9">
    <location>
        <position position="234"/>
    </location>
    <ligand>
        <name>Mg(2+)</name>
        <dbReference type="ChEBI" id="CHEBI:18420"/>
    </ligand>
</feature>
<evidence type="ECO:0000259" key="12">
    <source>
        <dbReference type="Pfam" id="PF22613"/>
    </source>
</evidence>
<evidence type="ECO:0000256" key="1">
    <source>
        <dbReference type="ARBA" id="ARBA00001964"/>
    </source>
</evidence>
<dbReference type="InterPro" id="IPR055152">
    <property type="entry name" value="Transketolase-like_C_2"/>
</dbReference>
<dbReference type="GO" id="GO:0004739">
    <property type="term" value="F:pyruvate dehydrogenase (acetyl-transferring) activity"/>
    <property type="evidence" value="ECO:0007669"/>
    <property type="project" value="UniProtKB-EC"/>
</dbReference>
<dbReference type="InterPro" id="IPR041621">
    <property type="entry name" value="PDH_E1_M"/>
</dbReference>
<name>A0A934K3R3_9BACT</name>